<organism evidence="1 2">
    <name type="scientific">Streptomyces antimicrobicus</name>
    <dbReference type="NCBI Taxonomy" id="2883108"/>
    <lineage>
        <taxon>Bacteria</taxon>
        <taxon>Bacillati</taxon>
        <taxon>Actinomycetota</taxon>
        <taxon>Actinomycetes</taxon>
        <taxon>Kitasatosporales</taxon>
        <taxon>Streptomycetaceae</taxon>
        <taxon>Streptomyces</taxon>
    </lineage>
</organism>
<protein>
    <submittedName>
        <fullName evidence="1">Uncharacterized protein</fullName>
    </submittedName>
</protein>
<evidence type="ECO:0000313" key="2">
    <source>
        <dbReference type="Proteomes" id="UP001199054"/>
    </source>
</evidence>
<keyword evidence="2" id="KW-1185">Reference proteome</keyword>
<accession>A0ABS8B9X1</accession>
<comment type="caution">
    <text evidence="1">The sequence shown here is derived from an EMBL/GenBank/DDBJ whole genome shotgun (WGS) entry which is preliminary data.</text>
</comment>
<gene>
    <name evidence="1" type="ORF">LG632_18730</name>
</gene>
<sequence>YEGAWLACRTAAARWGDAALVRLYEAAGRADLATAVAEALGTDVPALTRAWQSDLRAELGE</sequence>
<proteinExistence type="predicted"/>
<dbReference type="EMBL" id="JAJAUY010000073">
    <property type="protein sequence ID" value="MCB5181410.1"/>
    <property type="molecule type" value="Genomic_DNA"/>
</dbReference>
<feature type="non-terminal residue" evidence="1">
    <location>
        <position position="1"/>
    </location>
</feature>
<dbReference type="Proteomes" id="UP001199054">
    <property type="component" value="Unassembled WGS sequence"/>
</dbReference>
<evidence type="ECO:0000313" key="1">
    <source>
        <dbReference type="EMBL" id="MCB5181410.1"/>
    </source>
</evidence>
<reference evidence="1 2" key="1">
    <citation type="submission" date="2021-10" db="EMBL/GenBank/DDBJ databases">
        <title>Streptomyces sp. strain SMC 277, a novel streptomycete isolated from soil.</title>
        <authorList>
            <person name="Chanama M."/>
        </authorList>
    </citation>
    <scope>NUCLEOTIDE SEQUENCE [LARGE SCALE GENOMIC DNA]</scope>
    <source>
        <strain evidence="1 2">SMC 277</strain>
    </source>
</reference>
<name>A0ABS8B9X1_9ACTN</name>